<dbReference type="NCBIfam" id="TIGR00377">
    <property type="entry name" value="ant_ant_sig"/>
    <property type="match status" value="1"/>
</dbReference>
<keyword evidence="5" id="KW-1185">Reference proteome</keyword>
<dbReference type="CDD" id="cd07043">
    <property type="entry name" value="STAS_anti-anti-sigma_factors"/>
    <property type="match status" value="1"/>
</dbReference>
<evidence type="ECO:0000313" key="4">
    <source>
        <dbReference type="EMBL" id="ADK80443.1"/>
    </source>
</evidence>
<dbReference type="InterPro" id="IPR003658">
    <property type="entry name" value="Anti-sigma_ant"/>
</dbReference>
<proteinExistence type="inferred from homology"/>
<dbReference type="eggNOG" id="COG1366">
    <property type="taxonomic scope" value="Bacteria"/>
</dbReference>
<dbReference type="HOGENOM" id="CLU_115403_9_3_12"/>
<reference evidence="4 5" key="1">
    <citation type="journal article" date="2010" name="Stand. Genomic Sci.">
        <title>Complete genome sequence of Spirochaeta smaragdinae type strain (SEBR 4228).</title>
        <authorList>
            <person name="Mavromatis K."/>
            <person name="Yasawong M."/>
            <person name="Chertkov O."/>
            <person name="Lapidus A."/>
            <person name="Lucas S."/>
            <person name="Nolan M."/>
            <person name="Del Rio T.G."/>
            <person name="Tice H."/>
            <person name="Cheng J.F."/>
            <person name="Pitluck S."/>
            <person name="Liolios K."/>
            <person name="Ivanova N."/>
            <person name="Tapia R."/>
            <person name="Han C."/>
            <person name="Bruce D."/>
            <person name="Goodwin L."/>
            <person name="Pati A."/>
            <person name="Chen A."/>
            <person name="Palaniappan K."/>
            <person name="Land M."/>
            <person name="Hauser L."/>
            <person name="Chang Y.J."/>
            <person name="Jeffries C.D."/>
            <person name="Detter J.C."/>
            <person name="Rohde M."/>
            <person name="Brambilla E."/>
            <person name="Spring S."/>
            <person name="Goker M."/>
            <person name="Sikorski J."/>
            <person name="Woyke T."/>
            <person name="Bristow J."/>
            <person name="Eisen J.A."/>
            <person name="Markowitz V."/>
            <person name="Hugenholtz P."/>
            <person name="Klenk H.P."/>
            <person name="Kyrpides N.C."/>
        </authorList>
    </citation>
    <scope>NUCLEOTIDE SEQUENCE [LARGE SCALE GENOMIC DNA]</scope>
    <source>
        <strain evidence="5">DSM 11293 / JCM 15392 / SEBR 4228</strain>
    </source>
</reference>
<name>E1R421_SEDSS</name>
<evidence type="ECO:0000256" key="2">
    <source>
        <dbReference type="RuleBase" id="RU003749"/>
    </source>
</evidence>
<dbReference type="STRING" id="573413.Spirs_1316"/>
<dbReference type="RefSeq" id="WP_013253907.1">
    <property type="nucleotide sequence ID" value="NC_014364.1"/>
</dbReference>
<dbReference type="PANTHER" id="PTHR33495">
    <property type="entry name" value="ANTI-SIGMA FACTOR ANTAGONIST TM_1081-RELATED-RELATED"/>
    <property type="match status" value="1"/>
</dbReference>
<organism evidence="4 5">
    <name type="scientific">Sediminispirochaeta smaragdinae (strain DSM 11293 / JCM 15392 / SEBR 4228)</name>
    <name type="common">Spirochaeta smaragdinae</name>
    <dbReference type="NCBI Taxonomy" id="573413"/>
    <lineage>
        <taxon>Bacteria</taxon>
        <taxon>Pseudomonadati</taxon>
        <taxon>Spirochaetota</taxon>
        <taxon>Spirochaetia</taxon>
        <taxon>Spirochaetales</taxon>
        <taxon>Spirochaetaceae</taxon>
        <taxon>Sediminispirochaeta</taxon>
    </lineage>
</organism>
<dbReference type="PANTHER" id="PTHR33495:SF2">
    <property type="entry name" value="ANTI-SIGMA FACTOR ANTAGONIST TM_1081-RELATED"/>
    <property type="match status" value="1"/>
</dbReference>
<dbReference type="EMBL" id="CP002116">
    <property type="protein sequence ID" value="ADK80443.1"/>
    <property type="molecule type" value="Genomic_DNA"/>
</dbReference>
<gene>
    <name evidence="4" type="ordered locus">Spirs_1316</name>
</gene>
<evidence type="ECO:0000313" key="5">
    <source>
        <dbReference type="Proteomes" id="UP000002318"/>
    </source>
</evidence>
<comment type="similarity">
    <text evidence="1 2">Belongs to the anti-sigma-factor antagonist family.</text>
</comment>
<dbReference type="SUPFAM" id="SSF52091">
    <property type="entry name" value="SpoIIaa-like"/>
    <property type="match status" value="1"/>
</dbReference>
<feature type="domain" description="STAS" evidence="3">
    <location>
        <begin position="1"/>
        <end position="110"/>
    </location>
</feature>
<dbReference type="KEGG" id="ssm:Spirs_1316"/>
<protein>
    <recommendedName>
        <fullName evidence="2">Anti-sigma factor antagonist</fullName>
    </recommendedName>
</protein>
<dbReference type="InterPro" id="IPR036513">
    <property type="entry name" value="STAS_dom_sf"/>
</dbReference>
<dbReference type="AlphaFoldDB" id="E1R421"/>
<dbReference type="Pfam" id="PF01740">
    <property type="entry name" value="STAS"/>
    <property type="match status" value="1"/>
</dbReference>
<dbReference type="GO" id="GO:0043856">
    <property type="term" value="F:anti-sigma factor antagonist activity"/>
    <property type="evidence" value="ECO:0007669"/>
    <property type="project" value="InterPro"/>
</dbReference>
<dbReference type="PROSITE" id="PS50801">
    <property type="entry name" value="STAS"/>
    <property type="match status" value="1"/>
</dbReference>
<accession>E1R421</accession>
<dbReference type="OrthoDB" id="9793697at2"/>
<dbReference type="InterPro" id="IPR002645">
    <property type="entry name" value="STAS_dom"/>
</dbReference>
<sequence>MDIKLRRYNTIYIIDISGDMDLYNAHRLKDVVAKLIAKGVSELVINLEKVDYLDSSGVGALIHVFTQVKQRELQMRITHVHGSVEKVIRLTKLMDYFPIVDSVKDALYELSGKGQQ</sequence>
<evidence type="ECO:0000259" key="3">
    <source>
        <dbReference type="PROSITE" id="PS50801"/>
    </source>
</evidence>
<dbReference type="Proteomes" id="UP000002318">
    <property type="component" value="Chromosome"/>
</dbReference>
<evidence type="ECO:0000256" key="1">
    <source>
        <dbReference type="ARBA" id="ARBA00009013"/>
    </source>
</evidence>
<dbReference type="Gene3D" id="3.30.750.24">
    <property type="entry name" value="STAS domain"/>
    <property type="match status" value="1"/>
</dbReference>